<name>A0AAU9ILM1_9CILI</name>
<evidence type="ECO:0000259" key="10">
    <source>
        <dbReference type="PROSITE" id="PS50011"/>
    </source>
</evidence>
<gene>
    <name evidence="12" type="ORF">BSTOLATCC_MIC5329</name>
</gene>
<sequence length="532" mass="61195">MFKTNPDVTKIIMGCCESKPEKPSLGSSKDQSRAERLSLINDSNEPSAVTTPVMRAKPRRYTTLARSSAKKKSVGIDPKKSFKRRSSSRISKGLTSEKYKTIKILQTGPSGNLYLVKDKYNGTQRVAKEIPKEIFGENPIEFFKEMEKFNKLNYPHIIRFFELAETDEAFYVIYEKLFGSSLLEKILEHGAFNDYAASTLISNILKALNHCHKLGIIHRNIRPESIVFDSNARDSTLKLTNFEFIWTLSEMQQTKDTVTYMAPEMIQGNYNKKTSDIWSLGIILHVLMTGKLPFTGKNNDEVIKSIQNGIDLKSKTWALHSDEVKDLLSKMLKIDPDDRISAADALKHPWIVNKSRKLDQIKGSTDILNRFLHFDASKKIEKSIYFAITSHIYNDNDQKEIIEVYKALDKNHDGKLSKKEIIDGCKALRIEVSGMDEIIMKCDIDKSGFFEFYDFEIAAAQWNYEDVKEKLKKSLKPLDFTCRGAISLEELKKILRGIDMEELEQFFKYARIDEEGYISYEEINSYLLMKFD</sequence>
<dbReference type="Gene3D" id="1.10.510.10">
    <property type="entry name" value="Transferase(Phosphotransferase) domain 1"/>
    <property type="match status" value="1"/>
</dbReference>
<dbReference type="Pfam" id="PF13499">
    <property type="entry name" value="EF-hand_7"/>
    <property type="match status" value="1"/>
</dbReference>
<keyword evidence="5" id="KW-0418">Kinase</keyword>
<organism evidence="12 13">
    <name type="scientific">Blepharisma stoltei</name>
    <dbReference type="NCBI Taxonomy" id="1481888"/>
    <lineage>
        <taxon>Eukaryota</taxon>
        <taxon>Sar</taxon>
        <taxon>Alveolata</taxon>
        <taxon>Ciliophora</taxon>
        <taxon>Postciliodesmatophora</taxon>
        <taxon>Heterotrichea</taxon>
        <taxon>Heterotrichida</taxon>
        <taxon>Blepharismidae</taxon>
        <taxon>Blepharisma</taxon>
    </lineage>
</organism>
<evidence type="ECO:0000256" key="9">
    <source>
        <dbReference type="SAM" id="MobiDB-lite"/>
    </source>
</evidence>
<dbReference type="Proteomes" id="UP001162131">
    <property type="component" value="Unassembled WGS sequence"/>
</dbReference>
<keyword evidence="2" id="KW-0723">Serine/threonine-protein kinase</keyword>
<dbReference type="GO" id="GO:0005524">
    <property type="term" value="F:ATP binding"/>
    <property type="evidence" value="ECO:0007669"/>
    <property type="project" value="UniProtKB-KW"/>
</dbReference>
<evidence type="ECO:0000313" key="12">
    <source>
        <dbReference type="EMBL" id="CAG9312074.1"/>
    </source>
</evidence>
<dbReference type="InterPro" id="IPR011009">
    <property type="entry name" value="Kinase-like_dom_sf"/>
</dbReference>
<comment type="similarity">
    <text evidence="8">Belongs to the protein kinase superfamily. Ser/Thr protein kinase family. CDPK subfamily.</text>
</comment>
<keyword evidence="7" id="KW-0067">ATP-binding</keyword>
<dbReference type="PROSITE" id="PS50011">
    <property type="entry name" value="PROTEIN_KINASE_DOM"/>
    <property type="match status" value="1"/>
</dbReference>
<feature type="domain" description="Protein kinase" evidence="10">
    <location>
        <begin position="99"/>
        <end position="351"/>
    </location>
</feature>
<comment type="cofactor">
    <cofactor evidence="1">
        <name>Mg(2+)</name>
        <dbReference type="ChEBI" id="CHEBI:18420"/>
    </cofactor>
</comment>
<dbReference type="PANTHER" id="PTHR24349">
    <property type="entry name" value="SERINE/THREONINE-PROTEIN KINASE"/>
    <property type="match status" value="1"/>
</dbReference>
<feature type="region of interest" description="Disordered" evidence="9">
    <location>
        <begin position="15"/>
        <end position="87"/>
    </location>
</feature>
<dbReference type="SMART" id="SM00054">
    <property type="entry name" value="EFh"/>
    <property type="match status" value="4"/>
</dbReference>
<feature type="domain" description="EF-hand" evidence="11">
    <location>
        <begin position="396"/>
        <end position="431"/>
    </location>
</feature>
<evidence type="ECO:0008006" key="14">
    <source>
        <dbReference type="Google" id="ProtNLM"/>
    </source>
</evidence>
<dbReference type="AlphaFoldDB" id="A0AAU9ILM1"/>
<keyword evidence="4" id="KW-0547">Nucleotide-binding</keyword>
<dbReference type="InterPro" id="IPR000719">
    <property type="entry name" value="Prot_kinase_dom"/>
</dbReference>
<dbReference type="Pfam" id="PF00069">
    <property type="entry name" value="Pkinase"/>
    <property type="match status" value="1"/>
</dbReference>
<dbReference type="InterPro" id="IPR050205">
    <property type="entry name" value="CDPK_Ser/Thr_kinases"/>
</dbReference>
<dbReference type="InterPro" id="IPR002048">
    <property type="entry name" value="EF_hand_dom"/>
</dbReference>
<evidence type="ECO:0000256" key="7">
    <source>
        <dbReference type="ARBA" id="ARBA00022840"/>
    </source>
</evidence>
<comment type="caution">
    <text evidence="12">The sequence shown here is derived from an EMBL/GenBank/DDBJ whole genome shotgun (WGS) entry which is preliminary data.</text>
</comment>
<evidence type="ECO:0000256" key="8">
    <source>
        <dbReference type="ARBA" id="ARBA00024334"/>
    </source>
</evidence>
<protein>
    <recommendedName>
        <fullName evidence="14">Calcium-dependent protein kinase</fullName>
    </recommendedName>
</protein>
<reference evidence="12" key="1">
    <citation type="submission" date="2021-09" db="EMBL/GenBank/DDBJ databases">
        <authorList>
            <consortium name="AG Swart"/>
            <person name="Singh M."/>
            <person name="Singh A."/>
            <person name="Seah K."/>
            <person name="Emmerich C."/>
        </authorList>
    </citation>
    <scope>NUCLEOTIDE SEQUENCE</scope>
    <source>
        <strain evidence="12">ATCC30299</strain>
    </source>
</reference>
<dbReference type="EMBL" id="CAJZBQ010000005">
    <property type="protein sequence ID" value="CAG9312074.1"/>
    <property type="molecule type" value="Genomic_DNA"/>
</dbReference>
<evidence type="ECO:0000256" key="2">
    <source>
        <dbReference type="ARBA" id="ARBA00022527"/>
    </source>
</evidence>
<evidence type="ECO:0000313" key="13">
    <source>
        <dbReference type="Proteomes" id="UP001162131"/>
    </source>
</evidence>
<dbReference type="SUPFAM" id="SSF56112">
    <property type="entry name" value="Protein kinase-like (PK-like)"/>
    <property type="match status" value="1"/>
</dbReference>
<keyword evidence="6" id="KW-0106">Calcium</keyword>
<evidence type="ECO:0000259" key="11">
    <source>
        <dbReference type="PROSITE" id="PS50222"/>
    </source>
</evidence>
<dbReference type="CDD" id="cd00051">
    <property type="entry name" value="EFh"/>
    <property type="match status" value="1"/>
</dbReference>
<dbReference type="GO" id="GO:0004674">
    <property type="term" value="F:protein serine/threonine kinase activity"/>
    <property type="evidence" value="ECO:0007669"/>
    <property type="project" value="UniProtKB-KW"/>
</dbReference>
<dbReference type="GO" id="GO:0005509">
    <property type="term" value="F:calcium ion binding"/>
    <property type="evidence" value="ECO:0007669"/>
    <property type="project" value="InterPro"/>
</dbReference>
<dbReference type="PROSITE" id="PS50222">
    <property type="entry name" value="EF_HAND_2"/>
    <property type="match status" value="2"/>
</dbReference>
<dbReference type="InterPro" id="IPR011992">
    <property type="entry name" value="EF-hand-dom_pair"/>
</dbReference>
<dbReference type="Gene3D" id="1.10.238.10">
    <property type="entry name" value="EF-hand"/>
    <property type="match status" value="1"/>
</dbReference>
<dbReference type="PROSITE" id="PS00018">
    <property type="entry name" value="EF_HAND_1"/>
    <property type="match status" value="1"/>
</dbReference>
<evidence type="ECO:0000256" key="3">
    <source>
        <dbReference type="ARBA" id="ARBA00022679"/>
    </source>
</evidence>
<evidence type="ECO:0000256" key="4">
    <source>
        <dbReference type="ARBA" id="ARBA00022741"/>
    </source>
</evidence>
<evidence type="ECO:0000256" key="5">
    <source>
        <dbReference type="ARBA" id="ARBA00022777"/>
    </source>
</evidence>
<feature type="compositionally biased region" description="Polar residues" evidence="9">
    <location>
        <begin position="40"/>
        <end position="50"/>
    </location>
</feature>
<dbReference type="Gene3D" id="3.30.200.20">
    <property type="entry name" value="Phosphorylase Kinase, domain 1"/>
    <property type="match status" value="1"/>
</dbReference>
<dbReference type="SUPFAM" id="SSF47473">
    <property type="entry name" value="EF-hand"/>
    <property type="match status" value="1"/>
</dbReference>
<dbReference type="InterPro" id="IPR018247">
    <property type="entry name" value="EF_Hand_1_Ca_BS"/>
</dbReference>
<evidence type="ECO:0000256" key="1">
    <source>
        <dbReference type="ARBA" id="ARBA00001946"/>
    </source>
</evidence>
<keyword evidence="3" id="KW-0808">Transferase</keyword>
<keyword evidence="13" id="KW-1185">Reference proteome</keyword>
<proteinExistence type="inferred from homology"/>
<feature type="domain" description="EF-hand" evidence="11">
    <location>
        <begin position="466"/>
        <end position="501"/>
    </location>
</feature>
<accession>A0AAU9ILM1</accession>
<evidence type="ECO:0000256" key="6">
    <source>
        <dbReference type="ARBA" id="ARBA00022837"/>
    </source>
</evidence>